<name>A0A075V1N7_9PSEU</name>
<sequence length="263" mass="28858">MSADKYFERAGASIAYQFEGSGPPLGYAHGVPLSRKAVRSLELFDVDSLGAGRSMLVYDQRGHGRSTGRPIPEDYLFENFAQDLLALLDTLDITQPTDFAGSSLGCDTALRAAIAAPDRFRRLVLMIPPVAWTPDAELAKQWYFDSADSIEELGAAQWRRQWAHAEPPPIFADYPNYRFSPDVSDALLPAVLRGVGRSDLPAPEAIATLTHPTLILAWDTDPLHPASTAERLHELIPGSSLHVSTSVADIKTWTDRITEFVKA</sequence>
<dbReference type="Proteomes" id="UP000028492">
    <property type="component" value="Chromosome"/>
</dbReference>
<dbReference type="HOGENOM" id="CLU_084723_0_0_11"/>
<dbReference type="KEGG" id="aja:AJAP_38100"/>
<dbReference type="Pfam" id="PF00561">
    <property type="entry name" value="Abhydrolase_1"/>
    <property type="match status" value="1"/>
</dbReference>
<dbReference type="eggNOG" id="COG1073">
    <property type="taxonomic scope" value="Bacteria"/>
</dbReference>
<dbReference type="Gene3D" id="3.40.50.1820">
    <property type="entry name" value="alpha/beta hydrolase"/>
    <property type="match status" value="1"/>
</dbReference>
<evidence type="ECO:0000259" key="1">
    <source>
        <dbReference type="Pfam" id="PF00561"/>
    </source>
</evidence>
<evidence type="ECO:0000313" key="3">
    <source>
        <dbReference type="Proteomes" id="UP000028492"/>
    </source>
</evidence>
<dbReference type="PANTHER" id="PTHR43433">
    <property type="entry name" value="HYDROLASE, ALPHA/BETA FOLD FAMILY PROTEIN"/>
    <property type="match status" value="1"/>
</dbReference>
<dbReference type="InterPro" id="IPR000073">
    <property type="entry name" value="AB_hydrolase_1"/>
</dbReference>
<reference evidence="2 3" key="1">
    <citation type="journal article" date="2014" name="J. Biotechnol.">
        <title>Complete genome sequence of the actinobacterium Amycolatopsis japonica MG417-CF17(T) (=DSM 44213T) producing (S,S)-N,N'-ethylenediaminedisuccinic acid.</title>
        <authorList>
            <person name="Stegmann E."/>
            <person name="Albersmeier A."/>
            <person name="Spohn M."/>
            <person name="Gert H."/>
            <person name="Weber T."/>
            <person name="Wohlleben W."/>
            <person name="Kalinowski J."/>
            <person name="Ruckert C."/>
        </authorList>
    </citation>
    <scope>NUCLEOTIDE SEQUENCE [LARGE SCALE GENOMIC DNA]</scope>
    <source>
        <strain evidence="3">MG417-CF17 (DSM 44213)</strain>
    </source>
</reference>
<accession>A0A075V1N7</accession>
<keyword evidence="3" id="KW-1185">Reference proteome</keyword>
<evidence type="ECO:0000313" key="2">
    <source>
        <dbReference type="EMBL" id="AIG80407.1"/>
    </source>
</evidence>
<dbReference type="AlphaFoldDB" id="A0A075V1N7"/>
<dbReference type="InterPro" id="IPR050471">
    <property type="entry name" value="AB_hydrolase"/>
</dbReference>
<dbReference type="STRING" id="208439.AJAP_38100"/>
<dbReference type="RefSeq" id="WP_038520401.1">
    <property type="nucleotide sequence ID" value="NZ_CP008953.1"/>
</dbReference>
<organism evidence="2 3">
    <name type="scientific">Amycolatopsis japonica</name>
    <dbReference type="NCBI Taxonomy" id="208439"/>
    <lineage>
        <taxon>Bacteria</taxon>
        <taxon>Bacillati</taxon>
        <taxon>Actinomycetota</taxon>
        <taxon>Actinomycetes</taxon>
        <taxon>Pseudonocardiales</taxon>
        <taxon>Pseudonocardiaceae</taxon>
        <taxon>Amycolatopsis</taxon>
        <taxon>Amycolatopsis japonica group</taxon>
    </lineage>
</organism>
<feature type="domain" description="AB hydrolase-1" evidence="1">
    <location>
        <begin position="29"/>
        <end position="150"/>
    </location>
</feature>
<dbReference type="InterPro" id="IPR029058">
    <property type="entry name" value="AB_hydrolase_fold"/>
</dbReference>
<dbReference type="SUPFAM" id="SSF53474">
    <property type="entry name" value="alpha/beta-Hydrolases"/>
    <property type="match status" value="1"/>
</dbReference>
<dbReference type="PANTHER" id="PTHR43433:SF5">
    <property type="entry name" value="AB HYDROLASE-1 DOMAIN-CONTAINING PROTEIN"/>
    <property type="match status" value="1"/>
</dbReference>
<protein>
    <recommendedName>
        <fullName evidence="1">AB hydrolase-1 domain-containing protein</fullName>
    </recommendedName>
</protein>
<gene>
    <name evidence="2" type="ORF">AJAP_38100</name>
</gene>
<proteinExistence type="predicted"/>
<dbReference type="GO" id="GO:0003824">
    <property type="term" value="F:catalytic activity"/>
    <property type="evidence" value="ECO:0007669"/>
    <property type="project" value="UniProtKB-ARBA"/>
</dbReference>
<dbReference type="EMBL" id="CP008953">
    <property type="protein sequence ID" value="AIG80407.1"/>
    <property type="molecule type" value="Genomic_DNA"/>
</dbReference>
<dbReference type="PRINTS" id="PR00111">
    <property type="entry name" value="ABHYDROLASE"/>
</dbReference>